<reference evidence="1 2" key="1">
    <citation type="journal article" date="2016" name="DNA Res.">
        <title>The draft genome of MD-2 pineapple using hybrid error correction of long reads.</title>
        <authorList>
            <person name="Redwan R.M."/>
            <person name="Saidin A."/>
            <person name="Kumar S.V."/>
        </authorList>
    </citation>
    <scope>NUCLEOTIDE SEQUENCE [LARGE SCALE GENOMIC DNA]</scope>
    <source>
        <strain evidence="2">cv. MD2</strain>
        <tissue evidence="1">Leaf</tissue>
    </source>
</reference>
<sequence length="76" mass="8385">MVARVVGVEGLKGLDATAVNVGRPVGVAGLDDEVWVRLRMMMASELPQLLMSSSQQMMLLVLKLRCFLRKIRKSAN</sequence>
<proteinExistence type="predicted"/>
<evidence type="ECO:0000313" key="2">
    <source>
        <dbReference type="Proteomes" id="UP000092600"/>
    </source>
</evidence>
<accession>A0A199UVZ7</accession>
<dbReference type="AlphaFoldDB" id="A0A199UVZ7"/>
<dbReference type="Proteomes" id="UP000092600">
    <property type="component" value="Unassembled WGS sequence"/>
</dbReference>
<evidence type="ECO:0000313" key="1">
    <source>
        <dbReference type="EMBL" id="OAY68939.1"/>
    </source>
</evidence>
<name>A0A199UVZ7_ANACO</name>
<organism evidence="1 2">
    <name type="scientific">Ananas comosus</name>
    <name type="common">Pineapple</name>
    <name type="synonym">Ananas ananas</name>
    <dbReference type="NCBI Taxonomy" id="4615"/>
    <lineage>
        <taxon>Eukaryota</taxon>
        <taxon>Viridiplantae</taxon>
        <taxon>Streptophyta</taxon>
        <taxon>Embryophyta</taxon>
        <taxon>Tracheophyta</taxon>
        <taxon>Spermatophyta</taxon>
        <taxon>Magnoliopsida</taxon>
        <taxon>Liliopsida</taxon>
        <taxon>Poales</taxon>
        <taxon>Bromeliaceae</taxon>
        <taxon>Bromelioideae</taxon>
        <taxon>Ananas</taxon>
    </lineage>
</organism>
<dbReference type="EMBL" id="LSRQ01004647">
    <property type="protein sequence ID" value="OAY68939.1"/>
    <property type="molecule type" value="Genomic_DNA"/>
</dbReference>
<comment type="caution">
    <text evidence="1">The sequence shown here is derived from an EMBL/GenBank/DDBJ whole genome shotgun (WGS) entry which is preliminary data.</text>
</comment>
<gene>
    <name evidence="1" type="ORF">ACMD2_25544</name>
</gene>
<protein>
    <submittedName>
        <fullName evidence="1">Uncharacterized protein</fullName>
    </submittedName>
</protein>